<evidence type="ECO:0000256" key="13">
    <source>
        <dbReference type="ARBA" id="ARBA00023212"/>
    </source>
</evidence>
<dbReference type="InterPro" id="IPR015482">
    <property type="entry name" value="Syntrophin"/>
</dbReference>
<keyword evidence="9" id="KW-0112">Calmodulin-binding</keyword>
<feature type="compositionally biased region" description="Polar residues" evidence="14">
    <location>
        <begin position="47"/>
        <end position="67"/>
    </location>
</feature>
<dbReference type="Pfam" id="PF23012">
    <property type="entry name" value="Syntrophin_4th"/>
    <property type="match status" value="1"/>
</dbReference>
<name>A0A8S4NCH5_OWEFU</name>
<dbReference type="GO" id="GO:0003779">
    <property type="term" value="F:actin binding"/>
    <property type="evidence" value="ECO:0007669"/>
    <property type="project" value="UniProtKB-KW"/>
</dbReference>
<dbReference type="Gene3D" id="2.30.29.30">
    <property type="entry name" value="Pleckstrin-homology domain (PH domain)/Phosphotyrosine-binding domain (PTB)"/>
    <property type="match status" value="1"/>
</dbReference>
<dbReference type="Pfam" id="PF18012">
    <property type="entry name" value="PH_17"/>
    <property type="match status" value="1"/>
</dbReference>
<gene>
    <name evidence="17" type="ORF">OFUS_LOCUS5671</name>
</gene>
<sequence>NKMAPVGKTGMLEVYIRQQWCRVFVTLADDALVLSLDDTPQNTQLVNGSLDLQNNRSKSESDASLQNRDLPESIAGQKRVVRVSKEEQNGLGISIKGGKENKMPILISKIFKSMAADKTEKLYVGDAILSVNNEDLREATHDEAVRALKRAGKTVDLEVKYLREVTPYFRKSSALNDLGWGTPEGSKGDRNSQVSEKKTIPLRLCYLCRNLTMPDSENRTIELHSPDAKSSCILRCPDEQTMSEWFHNLHSNIELLTHIAMAEVNQNIGGGTPREIKHMGWLAEQIHNEQGNPTWKPVFAAITEKDLLLFNAAPWQREDWSKPFQSHPLLSTRVAHVGRPLTPSGEDETGILAAKTVGDDGKEKDIFRLVHSGKHITPMGNSDILTFGTRTGSRQGVEAHVFRVGTQKDLSSWSRAFINGAHSAAVLAKEITCAATWQNQDCRLTLHFENGFSLINPKNGGQDKRSSNIIWAHPYEKLRMSADDGNRLLWLDFGDEGEQELDLHGCPKPIVFVLHTFLSAKVHRLGLLA</sequence>
<dbReference type="GO" id="GO:0012505">
    <property type="term" value="C:endomembrane system"/>
    <property type="evidence" value="ECO:0007669"/>
    <property type="project" value="UniProtKB-SubCell"/>
</dbReference>
<dbReference type="SUPFAM" id="SSF50156">
    <property type="entry name" value="PDZ domain-like"/>
    <property type="match status" value="1"/>
</dbReference>
<keyword evidence="5" id="KW-0963">Cytoplasm</keyword>
<evidence type="ECO:0000256" key="7">
    <source>
        <dbReference type="ARBA" id="ARBA00022737"/>
    </source>
</evidence>
<keyword evidence="12" id="KW-0009">Actin-binding</keyword>
<evidence type="ECO:0000259" key="15">
    <source>
        <dbReference type="PROSITE" id="PS50003"/>
    </source>
</evidence>
<dbReference type="FunFam" id="2.30.42.10:FF:000052">
    <property type="entry name" value="Syntrophin beta 1"/>
    <property type="match status" value="1"/>
</dbReference>
<dbReference type="InterPro" id="IPR041428">
    <property type="entry name" value="PHsplit_syntrophin"/>
</dbReference>
<keyword evidence="10" id="KW-0965">Cell junction</keyword>
<comment type="caution">
    <text evidence="17">The sequence shown here is derived from an EMBL/GenBank/DDBJ whole genome shotgun (WGS) entry which is preliminary data.</text>
</comment>
<evidence type="ECO:0000256" key="4">
    <source>
        <dbReference type="ARBA" id="ARBA00010798"/>
    </source>
</evidence>
<dbReference type="GO" id="GO:0005856">
    <property type="term" value="C:cytoskeleton"/>
    <property type="evidence" value="ECO:0007669"/>
    <property type="project" value="UniProtKB-SubCell"/>
</dbReference>
<protein>
    <submittedName>
        <fullName evidence="17">Uncharacterized protein</fullName>
    </submittedName>
</protein>
<evidence type="ECO:0000256" key="10">
    <source>
        <dbReference type="ARBA" id="ARBA00022949"/>
    </source>
</evidence>
<feature type="domain" description="PH" evidence="15">
    <location>
        <begin position="5"/>
        <end position="254"/>
    </location>
</feature>
<evidence type="ECO:0000256" key="2">
    <source>
        <dbReference type="ARBA" id="ARBA00004245"/>
    </source>
</evidence>
<feature type="domain" description="PDZ" evidence="16">
    <location>
        <begin position="80"/>
        <end position="163"/>
    </location>
</feature>
<dbReference type="InterPro" id="IPR001478">
    <property type="entry name" value="PDZ"/>
</dbReference>
<evidence type="ECO:0000256" key="12">
    <source>
        <dbReference type="ARBA" id="ARBA00023203"/>
    </source>
</evidence>
<dbReference type="SMART" id="SM00228">
    <property type="entry name" value="PDZ"/>
    <property type="match status" value="1"/>
</dbReference>
<evidence type="ECO:0000256" key="14">
    <source>
        <dbReference type="SAM" id="MobiDB-lite"/>
    </source>
</evidence>
<dbReference type="Gene3D" id="2.30.42.10">
    <property type="match status" value="1"/>
</dbReference>
<dbReference type="EMBL" id="CAIIXF020000003">
    <property type="protein sequence ID" value="CAH1778809.1"/>
    <property type="molecule type" value="Genomic_DNA"/>
</dbReference>
<organism evidence="17 18">
    <name type="scientific">Owenia fusiformis</name>
    <name type="common">Polychaete worm</name>
    <dbReference type="NCBI Taxonomy" id="6347"/>
    <lineage>
        <taxon>Eukaryota</taxon>
        <taxon>Metazoa</taxon>
        <taxon>Spiralia</taxon>
        <taxon>Lophotrochozoa</taxon>
        <taxon>Annelida</taxon>
        <taxon>Polychaeta</taxon>
        <taxon>Sedentaria</taxon>
        <taxon>Canalipalpata</taxon>
        <taxon>Sabellida</taxon>
        <taxon>Oweniida</taxon>
        <taxon>Oweniidae</taxon>
        <taxon>Owenia</taxon>
    </lineage>
</organism>
<dbReference type="Proteomes" id="UP000749559">
    <property type="component" value="Unassembled WGS sequence"/>
</dbReference>
<dbReference type="Pfam" id="PF00169">
    <property type="entry name" value="PH"/>
    <property type="match status" value="1"/>
</dbReference>
<dbReference type="GO" id="GO:0005198">
    <property type="term" value="F:structural molecule activity"/>
    <property type="evidence" value="ECO:0007669"/>
    <property type="project" value="InterPro"/>
</dbReference>
<dbReference type="CDD" id="cd01258">
    <property type="entry name" value="PHsplit_syntrophin"/>
    <property type="match status" value="1"/>
</dbReference>
<dbReference type="Pfam" id="PF00595">
    <property type="entry name" value="PDZ"/>
    <property type="match status" value="1"/>
</dbReference>
<dbReference type="CDD" id="cd06801">
    <property type="entry name" value="PDZ_syntrophin-like"/>
    <property type="match status" value="1"/>
</dbReference>
<evidence type="ECO:0000256" key="5">
    <source>
        <dbReference type="ARBA" id="ARBA00022490"/>
    </source>
</evidence>
<comment type="subcellular location">
    <subcellularLocation>
        <location evidence="3">Cell junction</location>
    </subcellularLocation>
    <subcellularLocation>
        <location evidence="2">Cytoplasm</location>
        <location evidence="2">Cytoskeleton</location>
    </subcellularLocation>
    <subcellularLocation>
        <location evidence="1">Endomembrane system</location>
        <topology evidence="1">Peripheral membrane protein</topology>
    </subcellularLocation>
</comment>
<evidence type="ECO:0000313" key="17">
    <source>
        <dbReference type="EMBL" id="CAH1778809.1"/>
    </source>
</evidence>
<dbReference type="InterPro" id="IPR001849">
    <property type="entry name" value="PH_domain"/>
</dbReference>
<evidence type="ECO:0000313" key="18">
    <source>
        <dbReference type="Proteomes" id="UP000749559"/>
    </source>
</evidence>
<dbReference type="GO" id="GO:0070161">
    <property type="term" value="C:anchoring junction"/>
    <property type="evidence" value="ECO:0007669"/>
    <property type="project" value="UniProtKB-SubCell"/>
</dbReference>
<proteinExistence type="inferred from homology"/>
<dbReference type="InterPro" id="IPR011993">
    <property type="entry name" value="PH-like_dom_sf"/>
</dbReference>
<keyword evidence="13" id="KW-0206">Cytoskeleton</keyword>
<dbReference type="PROSITE" id="PS50003">
    <property type="entry name" value="PH_DOMAIN"/>
    <property type="match status" value="2"/>
</dbReference>
<dbReference type="PANTHER" id="PTHR10554:SF12">
    <property type="entry name" value="IP02644P"/>
    <property type="match status" value="1"/>
</dbReference>
<dbReference type="AlphaFoldDB" id="A0A8S4NCH5"/>
<dbReference type="SMART" id="SM00233">
    <property type="entry name" value="PH"/>
    <property type="match status" value="2"/>
</dbReference>
<feature type="region of interest" description="Disordered" evidence="14">
    <location>
        <begin position="47"/>
        <end position="69"/>
    </location>
</feature>
<keyword evidence="18" id="KW-1185">Reference proteome</keyword>
<dbReference type="GO" id="GO:0005516">
    <property type="term" value="F:calmodulin binding"/>
    <property type="evidence" value="ECO:0007669"/>
    <property type="project" value="UniProtKB-KW"/>
</dbReference>
<keyword evidence="6" id="KW-0597">Phosphoprotein</keyword>
<dbReference type="GO" id="GO:0016010">
    <property type="term" value="C:dystrophin-associated glycoprotein complex"/>
    <property type="evidence" value="ECO:0007669"/>
    <property type="project" value="TreeGrafter"/>
</dbReference>
<accession>A0A8S4NCH5</accession>
<dbReference type="InterPro" id="IPR036034">
    <property type="entry name" value="PDZ_sf"/>
</dbReference>
<keyword evidence="11" id="KW-0472">Membrane</keyword>
<dbReference type="PANTHER" id="PTHR10554">
    <property type="entry name" value="SYNTROPHIN"/>
    <property type="match status" value="1"/>
</dbReference>
<reference evidence="17" key="1">
    <citation type="submission" date="2022-03" db="EMBL/GenBank/DDBJ databases">
        <authorList>
            <person name="Martin C."/>
        </authorList>
    </citation>
    <scope>NUCLEOTIDE SEQUENCE</scope>
</reference>
<evidence type="ECO:0000256" key="11">
    <source>
        <dbReference type="ARBA" id="ARBA00023136"/>
    </source>
</evidence>
<feature type="domain" description="PH" evidence="15">
    <location>
        <begin position="275"/>
        <end position="422"/>
    </location>
</feature>
<comment type="similarity">
    <text evidence="4">Belongs to the syntrophin family.</text>
</comment>
<keyword evidence="7" id="KW-0677">Repeat</keyword>
<evidence type="ECO:0000256" key="1">
    <source>
        <dbReference type="ARBA" id="ARBA00004184"/>
    </source>
</evidence>
<feature type="non-terminal residue" evidence="17">
    <location>
        <position position="1"/>
    </location>
</feature>
<dbReference type="SUPFAM" id="SSF50729">
    <property type="entry name" value="PH domain-like"/>
    <property type="match status" value="1"/>
</dbReference>
<evidence type="ECO:0000259" key="16">
    <source>
        <dbReference type="PROSITE" id="PS50106"/>
    </source>
</evidence>
<evidence type="ECO:0000256" key="3">
    <source>
        <dbReference type="ARBA" id="ARBA00004282"/>
    </source>
</evidence>
<evidence type="ECO:0000256" key="9">
    <source>
        <dbReference type="ARBA" id="ARBA00022860"/>
    </source>
</evidence>
<dbReference type="InterPro" id="IPR055108">
    <property type="entry name" value="Syntrophin_4th"/>
</dbReference>
<evidence type="ECO:0000256" key="6">
    <source>
        <dbReference type="ARBA" id="ARBA00022553"/>
    </source>
</evidence>
<dbReference type="OrthoDB" id="409749at2759"/>
<evidence type="ECO:0000256" key="8">
    <source>
        <dbReference type="ARBA" id="ARBA00022837"/>
    </source>
</evidence>
<keyword evidence="8" id="KW-0106">Calcium</keyword>
<dbReference type="PROSITE" id="PS50106">
    <property type="entry name" value="PDZ"/>
    <property type="match status" value="1"/>
</dbReference>